<evidence type="ECO:0000313" key="1">
    <source>
        <dbReference type="EMBL" id="GBN09461.1"/>
    </source>
</evidence>
<proteinExistence type="predicted"/>
<dbReference type="Proteomes" id="UP000499080">
    <property type="component" value="Unassembled WGS sequence"/>
</dbReference>
<organism evidence="1 2">
    <name type="scientific">Araneus ventricosus</name>
    <name type="common">Orbweaver spider</name>
    <name type="synonym">Epeira ventricosa</name>
    <dbReference type="NCBI Taxonomy" id="182803"/>
    <lineage>
        <taxon>Eukaryota</taxon>
        <taxon>Metazoa</taxon>
        <taxon>Ecdysozoa</taxon>
        <taxon>Arthropoda</taxon>
        <taxon>Chelicerata</taxon>
        <taxon>Arachnida</taxon>
        <taxon>Araneae</taxon>
        <taxon>Araneomorphae</taxon>
        <taxon>Entelegynae</taxon>
        <taxon>Araneoidea</taxon>
        <taxon>Araneidae</taxon>
        <taxon>Araneus</taxon>
    </lineage>
</organism>
<protein>
    <submittedName>
        <fullName evidence="1">Uncharacterized protein</fullName>
    </submittedName>
</protein>
<sequence>MIIAYSQNKLRQRWPSCKVPVSGLEGSRLKTRFSWRSDVYVGLSHAKSDIVGQAQFRWCGEEAWKGECQVKSRPRHLNTCPFPELYPTVRIVLCQKLQHLQFVWVSLVHRKLRMILLWLIPICAERGRVPFAGLLAIADSTCVDVDSSLTFKICLYR</sequence>
<keyword evidence="2" id="KW-1185">Reference proteome</keyword>
<name>A0A4Y2L454_ARAVE</name>
<dbReference type="AlphaFoldDB" id="A0A4Y2L454"/>
<evidence type="ECO:0000313" key="2">
    <source>
        <dbReference type="Proteomes" id="UP000499080"/>
    </source>
</evidence>
<accession>A0A4Y2L454</accession>
<dbReference type="EMBL" id="BGPR01005358">
    <property type="protein sequence ID" value="GBN09461.1"/>
    <property type="molecule type" value="Genomic_DNA"/>
</dbReference>
<gene>
    <name evidence="1" type="ORF">AVEN_139125_1</name>
</gene>
<comment type="caution">
    <text evidence="1">The sequence shown here is derived from an EMBL/GenBank/DDBJ whole genome shotgun (WGS) entry which is preliminary data.</text>
</comment>
<reference evidence="1 2" key="1">
    <citation type="journal article" date="2019" name="Sci. Rep.">
        <title>Orb-weaving spider Araneus ventricosus genome elucidates the spidroin gene catalogue.</title>
        <authorList>
            <person name="Kono N."/>
            <person name="Nakamura H."/>
            <person name="Ohtoshi R."/>
            <person name="Moran D.A.P."/>
            <person name="Shinohara A."/>
            <person name="Yoshida Y."/>
            <person name="Fujiwara M."/>
            <person name="Mori M."/>
            <person name="Tomita M."/>
            <person name="Arakawa K."/>
        </authorList>
    </citation>
    <scope>NUCLEOTIDE SEQUENCE [LARGE SCALE GENOMIC DNA]</scope>
</reference>